<dbReference type="Pfam" id="PF00749">
    <property type="entry name" value="tRNA-synt_1c"/>
    <property type="match status" value="1"/>
</dbReference>
<dbReference type="InterPro" id="IPR004526">
    <property type="entry name" value="Glu-tRNA-synth_arc/euk"/>
</dbReference>
<dbReference type="HAMAP" id="MF_02076">
    <property type="entry name" value="Glu_tRNA_synth_type2"/>
    <property type="match status" value="1"/>
</dbReference>
<evidence type="ECO:0000313" key="17">
    <source>
        <dbReference type="Proteomes" id="UP000757232"/>
    </source>
</evidence>
<evidence type="ECO:0000256" key="4">
    <source>
        <dbReference type="ARBA" id="ARBA00022490"/>
    </source>
</evidence>
<dbReference type="Gene3D" id="2.40.240.10">
    <property type="entry name" value="Ribosomal Protein L25, Chain P"/>
    <property type="match status" value="1"/>
</dbReference>
<feature type="domain" description="GST C-terminal" evidence="15">
    <location>
        <begin position="41"/>
        <end position="181"/>
    </location>
</feature>
<dbReference type="InterPro" id="IPR001412">
    <property type="entry name" value="aa-tRNA-synth_I_CS"/>
</dbReference>
<feature type="region of interest" description="Disordered" evidence="14">
    <location>
        <begin position="707"/>
        <end position="736"/>
    </location>
</feature>
<evidence type="ECO:0000313" key="16">
    <source>
        <dbReference type="EMBL" id="OCB91065.1"/>
    </source>
</evidence>
<dbReference type="InterPro" id="IPR020059">
    <property type="entry name" value="Glu/Gln-tRNA-synth_Ib_codon-bd"/>
</dbReference>
<evidence type="ECO:0000256" key="13">
    <source>
        <dbReference type="RuleBase" id="RU363037"/>
    </source>
</evidence>
<dbReference type="InterPro" id="IPR050132">
    <property type="entry name" value="Gln/Glu-tRNA_Ligase"/>
</dbReference>
<dbReference type="Proteomes" id="UP000757232">
    <property type="component" value="Unassembled WGS sequence"/>
</dbReference>
<name>A0A9Q5N8X1_SANBA</name>
<evidence type="ECO:0000256" key="9">
    <source>
        <dbReference type="ARBA" id="ARBA00022917"/>
    </source>
</evidence>
<keyword evidence="10 13" id="KW-0030">Aminoacyl-tRNA synthetase</keyword>
<dbReference type="InterPro" id="IPR020056">
    <property type="entry name" value="Rbsml_bL25/Gln-tRNA_synth_N"/>
</dbReference>
<dbReference type="FunFam" id="2.40.240.10:FF:000004">
    <property type="entry name" value="Glutamyl-tRNA synthetase, cytoplasmic"/>
    <property type="match status" value="1"/>
</dbReference>
<dbReference type="GO" id="GO:0005524">
    <property type="term" value="F:ATP binding"/>
    <property type="evidence" value="ECO:0007669"/>
    <property type="project" value="UniProtKB-KW"/>
</dbReference>
<dbReference type="GO" id="GO:0006424">
    <property type="term" value="P:glutamyl-tRNA aminoacylation"/>
    <property type="evidence" value="ECO:0007669"/>
    <property type="project" value="InterPro"/>
</dbReference>
<evidence type="ECO:0000259" key="15">
    <source>
        <dbReference type="PROSITE" id="PS50405"/>
    </source>
</evidence>
<dbReference type="Pfam" id="PF20974">
    <property type="entry name" value="tRNA-synt_1c_C2"/>
    <property type="match status" value="1"/>
</dbReference>
<dbReference type="InterPro" id="IPR011035">
    <property type="entry name" value="Ribosomal_bL25/Gln-tRNA_synth"/>
</dbReference>
<proteinExistence type="inferred from homology"/>
<keyword evidence="8 13" id="KW-0067">ATP-binding</keyword>
<reference evidence="16" key="1">
    <citation type="submission" date="2016-06" db="EMBL/GenBank/DDBJ databases">
        <title>Draft Genome sequence of the fungus Inonotus baumii.</title>
        <authorList>
            <person name="Zhu H."/>
            <person name="Lin W."/>
        </authorList>
    </citation>
    <scope>NUCLEOTIDE SEQUENCE</scope>
    <source>
        <strain evidence="16">821</strain>
    </source>
</reference>
<evidence type="ECO:0000256" key="8">
    <source>
        <dbReference type="ARBA" id="ARBA00022840"/>
    </source>
</evidence>
<dbReference type="GO" id="GO:0017102">
    <property type="term" value="C:methionyl glutamyl tRNA synthetase complex"/>
    <property type="evidence" value="ECO:0007669"/>
    <property type="project" value="TreeGrafter"/>
</dbReference>
<dbReference type="PANTHER" id="PTHR43097">
    <property type="entry name" value="GLUTAMINE-TRNA LIGASE"/>
    <property type="match status" value="1"/>
</dbReference>
<dbReference type="InterPro" id="IPR010987">
    <property type="entry name" value="Glutathione-S-Trfase_C-like"/>
</dbReference>
<evidence type="ECO:0000256" key="12">
    <source>
        <dbReference type="ARBA" id="ARBA00048351"/>
    </source>
</evidence>
<dbReference type="EMBL" id="LNZH02000107">
    <property type="protein sequence ID" value="OCB91065.1"/>
    <property type="molecule type" value="Genomic_DNA"/>
</dbReference>
<keyword evidence="6 13" id="KW-0436">Ligase</keyword>
<evidence type="ECO:0000256" key="14">
    <source>
        <dbReference type="SAM" id="MobiDB-lite"/>
    </source>
</evidence>
<dbReference type="SUPFAM" id="SSF52374">
    <property type="entry name" value="Nucleotidylyl transferase"/>
    <property type="match status" value="1"/>
</dbReference>
<protein>
    <recommendedName>
        <fullName evidence="3">glutamate--tRNA ligase</fullName>
        <ecNumber evidence="3">6.1.1.17</ecNumber>
    </recommendedName>
    <alternativeName>
        <fullName evidence="11">Glutamyl-tRNA synthetase</fullName>
    </alternativeName>
</protein>
<evidence type="ECO:0000256" key="10">
    <source>
        <dbReference type="ARBA" id="ARBA00023146"/>
    </source>
</evidence>
<dbReference type="PANTHER" id="PTHR43097:SF5">
    <property type="entry name" value="GLUTAMATE--TRNA LIGASE"/>
    <property type="match status" value="1"/>
</dbReference>
<dbReference type="InterPro" id="IPR000924">
    <property type="entry name" value="Glu/Gln-tRNA-synth"/>
</dbReference>
<keyword evidence="4" id="KW-0963">Cytoplasm</keyword>
<evidence type="ECO:0000256" key="7">
    <source>
        <dbReference type="ARBA" id="ARBA00022741"/>
    </source>
</evidence>
<evidence type="ECO:0000256" key="6">
    <source>
        <dbReference type="ARBA" id="ARBA00022598"/>
    </source>
</evidence>
<comment type="similarity">
    <text evidence="2">Belongs to the class-I aminoacyl-tRNA synthetase family. Glutamate--tRNA ligase type 2 subfamily.</text>
</comment>
<dbReference type="SUPFAM" id="SSF50715">
    <property type="entry name" value="Ribosomal protein L25-like"/>
    <property type="match status" value="1"/>
</dbReference>
<dbReference type="FunFam" id="3.40.50.620:FF:000037">
    <property type="entry name" value="Glutamine--tRNA ligase cytoplasmic"/>
    <property type="match status" value="1"/>
</dbReference>
<feature type="compositionally biased region" description="Low complexity" evidence="14">
    <location>
        <begin position="711"/>
        <end position="733"/>
    </location>
</feature>
<organism evidence="16 17">
    <name type="scientific">Sanghuangporus baumii</name>
    <name type="common">Phellinus baumii</name>
    <dbReference type="NCBI Taxonomy" id="108892"/>
    <lineage>
        <taxon>Eukaryota</taxon>
        <taxon>Fungi</taxon>
        <taxon>Dikarya</taxon>
        <taxon>Basidiomycota</taxon>
        <taxon>Agaricomycotina</taxon>
        <taxon>Agaricomycetes</taxon>
        <taxon>Hymenochaetales</taxon>
        <taxon>Hymenochaetaceae</taxon>
        <taxon>Sanghuangporus</taxon>
    </lineage>
</organism>
<dbReference type="GO" id="GO:0004818">
    <property type="term" value="F:glutamate-tRNA ligase activity"/>
    <property type="evidence" value="ECO:0007669"/>
    <property type="project" value="UniProtKB-EC"/>
</dbReference>
<comment type="caution">
    <text evidence="16">The sequence shown here is derived from an EMBL/GenBank/DDBJ whole genome shotgun (WGS) entry which is preliminary data.</text>
</comment>
<dbReference type="InterPro" id="IPR049437">
    <property type="entry name" value="tRNA-synt_1c_C2"/>
</dbReference>
<dbReference type="AlphaFoldDB" id="A0A9Q5N8X1"/>
<gene>
    <name evidence="16" type="ORF">A7U60_g1702</name>
</gene>
<dbReference type="PROSITE" id="PS50405">
    <property type="entry name" value="GST_CTER"/>
    <property type="match status" value="1"/>
</dbReference>
<evidence type="ECO:0000256" key="5">
    <source>
        <dbReference type="ARBA" id="ARBA00022553"/>
    </source>
</evidence>
<dbReference type="InterPro" id="IPR036282">
    <property type="entry name" value="Glutathione-S-Trfase_C_sf"/>
</dbReference>
<keyword evidence="7 13" id="KW-0547">Nucleotide-binding</keyword>
<evidence type="ECO:0000256" key="3">
    <source>
        <dbReference type="ARBA" id="ARBA00012835"/>
    </source>
</evidence>
<dbReference type="Gene3D" id="3.40.50.620">
    <property type="entry name" value="HUPs"/>
    <property type="match status" value="1"/>
</dbReference>
<dbReference type="FunFam" id="1.10.1160.10:FF:000001">
    <property type="entry name" value="Glutamine--tRNA ligase"/>
    <property type="match status" value="1"/>
</dbReference>
<dbReference type="FunFam" id="3.90.800.10:FF:000001">
    <property type="entry name" value="Glutamine--tRNA ligase"/>
    <property type="match status" value="1"/>
</dbReference>
<dbReference type="NCBIfam" id="TIGR00463">
    <property type="entry name" value="gltX_arch"/>
    <property type="match status" value="1"/>
</dbReference>
<comment type="catalytic activity">
    <reaction evidence="12">
        <text>tRNA(Glu) + L-glutamate + ATP = L-glutamyl-tRNA(Glu) + AMP + diphosphate</text>
        <dbReference type="Rhea" id="RHEA:23540"/>
        <dbReference type="Rhea" id="RHEA-COMP:9663"/>
        <dbReference type="Rhea" id="RHEA-COMP:9680"/>
        <dbReference type="ChEBI" id="CHEBI:29985"/>
        <dbReference type="ChEBI" id="CHEBI:30616"/>
        <dbReference type="ChEBI" id="CHEBI:33019"/>
        <dbReference type="ChEBI" id="CHEBI:78442"/>
        <dbReference type="ChEBI" id="CHEBI:78520"/>
        <dbReference type="ChEBI" id="CHEBI:456215"/>
        <dbReference type="EC" id="6.1.1.17"/>
    </reaction>
</comment>
<evidence type="ECO:0000256" key="11">
    <source>
        <dbReference type="ARBA" id="ARBA00030865"/>
    </source>
</evidence>
<dbReference type="GO" id="GO:0005829">
    <property type="term" value="C:cytosol"/>
    <property type="evidence" value="ECO:0007669"/>
    <property type="project" value="TreeGrafter"/>
</dbReference>
<keyword evidence="17" id="KW-1185">Reference proteome</keyword>
<dbReference type="InterPro" id="IPR020058">
    <property type="entry name" value="Glu/Gln-tRNA-synth_Ib_cat-dom"/>
</dbReference>
<evidence type="ECO:0000256" key="2">
    <source>
        <dbReference type="ARBA" id="ARBA00008927"/>
    </source>
</evidence>
<evidence type="ECO:0000256" key="1">
    <source>
        <dbReference type="ARBA" id="ARBA00004496"/>
    </source>
</evidence>
<dbReference type="SUPFAM" id="SSF47616">
    <property type="entry name" value="GST C-terminal domain-like"/>
    <property type="match status" value="1"/>
</dbReference>
<dbReference type="PROSITE" id="PS00178">
    <property type="entry name" value="AA_TRNA_LIGASE_I"/>
    <property type="match status" value="1"/>
</dbReference>
<sequence length="769" mass="86909">MLNLSVSAISDPFPFASIAISSYLKDHVNITISYDRGESSCILTRPDGTQIEDGESIVRLLAKEASAGSNSTQGEAIIALAKSLSTTKDFNALVAALDTLDDRLALRTFLDGNELTVADWLVWGAIKGLLFLPLGIMKGGKHPHLLRWFAYIETLPTTQAALSELAEAKSRGAKAEKGKAASSFALGLENAEMGKVVTRFPPEPSGYLHIGHLKAAILNQYFAEMYKGRLIIRFDDTNPSKEKEEFEDAILDDLAELNIHGDMVTHTSDYFDQLYDYAVQMIKEGNAYVDDTEREIMKHERMHGIKSRNRDLSVEENLKRFQWMKEGSKEGVRNCLRAKISWTDPNKAMRDPVLYRCNPESHHRTGDKWKMYPTYDFACPVIDSYEGVTHALRTNEYRDRNAQYQWVLDALRLRKVYIWDFSRINFVYTFLSKRKLRDCLAAGLAHGWDDPRFPTFRGMRRRGMTCEALRQFMLAQGPSQNQVLLEWDSIWTINKKIIDPIAPRFCAIATEKMVEVTVKRGPGKPEVKEVPKHKKNPDVGTKKTIYSSTILLEQEDTKTFAEGEEITLMDWGNAIVRSISFSKEGDVTHIDMDLNLAGDFKSTEKKITWLSKPTPSTPLVPVTLLDYDYMVTKRKLEKEENVVDVANPNTEFRVEAVADANVLSLNVRDIIQFERKGYFILDQIIEEGREKRLEFIQIPDGRAAGIALKAPGGTTTNVPTPPSTETKSSSEDSLAADPSIKMYKVKPANEVDNIDYPTSMYKVKSVYED</sequence>
<dbReference type="Pfam" id="PF13410">
    <property type="entry name" value="GST_C_2"/>
    <property type="match status" value="1"/>
</dbReference>
<dbReference type="InterPro" id="IPR014729">
    <property type="entry name" value="Rossmann-like_a/b/a_fold"/>
</dbReference>
<dbReference type="PRINTS" id="PR00987">
    <property type="entry name" value="TRNASYNTHGLU"/>
</dbReference>
<dbReference type="EC" id="6.1.1.17" evidence="3"/>
<dbReference type="OrthoDB" id="10250478at2759"/>
<accession>A0A9Q5N8X1</accession>
<keyword evidence="5" id="KW-0597">Phosphoprotein</keyword>
<dbReference type="Gene3D" id="1.20.1050.130">
    <property type="match status" value="1"/>
</dbReference>
<comment type="subcellular location">
    <subcellularLocation>
        <location evidence="1">Cytoplasm</location>
    </subcellularLocation>
</comment>
<dbReference type="Pfam" id="PF03950">
    <property type="entry name" value="tRNA-synt_1c_C"/>
    <property type="match status" value="1"/>
</dbReference>
<keyword evidence="9 13" id="KW-0648">Protein biosynthesis</keyword>